<comment type="caution">
    <text evidence="1">The sequence shown here is derived from an EMBL/GenBank/DDBJ whole genome shotgun (WGS) entry which is preliminary data.</text>
</comment>
<organism evidence="1 2">
    <name type="scientific">Entomophthora muscae</name>
    <dbReference type="NCBI Taxonomy" id="34485"/>
    <lineage>
        <taxon>Eukaryota</taxon>
        <taxon>Fungi</taxon>
        <taxon>Fungi incertae sedis</taxon>
        <taxon>Zoopagomycota</taxon>
        <taxon>Entomophthoromycotina</taxon>
        <taxon>Entomophthoromycetes</taxon>
        <taxon>Entomophthorales</taxon>
        <taxon>Entomophthoraceae</taxon>
        <taxon>Entomophthora</taxon>
    </lineage>
</organism>
<name>A0ACC2RSY9_9FUNG</name>
<gene>
    <name evidence="1" type="ORF">DSO57_1026927</name>
</gene>
<evidence type="ECO:0000313" key="2">
    <source>
        <dbReference type="Proteomes" id="UP001165960"/>
    </source>
</evidence>
<proteinExistence type="predicted"/>
<evidence type="ECO:0000313" key="1">
    <source>
        <dbReference type="EMBL" id="KAJ9053164.1"/>
    </source>
</evidence>
<protein>
    <submittedName>
        <fullName evidence="1">Uncharacterized protein</fullName>
    </submittedName>
</protein>
<reference evidence="1" key="1">
    <citation type="submission" date="2022-04" db="EMBL/GenBank/DDBJ databases">
        <title>Genome of the entomopathogenic fungus Entomophthora muscae.</title>
        <authorList>
            <person name="Elya C."/>
            <person name="Lovett B.R."/>
            <person name="Lee E."/>
            <person name="Macias A.M."/>
            <person name="Hajek A.E."/>
            <person name="De Bivort B.L."/>
            <person name="Kasson M.T."/>
            <person name="De Fine Licht H.H."/>
            <person name="Stajich J.E."/>
        </authorList>
    </citation>
    <scope>NUCLEOTIDE SEQUENCE</scope>
    <source>
        <strain evidence="1">Berkeley</strain>
    </source>
</reference>
<sequence length="505" mass="57087">MVSDTAAPNCQPSKEKDGKNKERKLHVKRRYSERDSEPVVKTRRKSNPENLYLTPPLEKENTSTSALSKASSQAYTFGPLFSYSFKSRKKISRAKVKARSEIGLFDWGKHGYHKMYWGTRPGVDKVPRVNYNSTSRQEFIDKFEQPNIPAVICGLTKLWPANVHWNIDYLLANYGNQKFKVGEDDDGENVYLKLKHFFPYSEHEAILDDSPLYVFDSAFSKNLYFKQEAPSPSGPSSRDEKMGLAKVTLLEDFFIPKYFDVDLFSLTGSRRPPHRWLVMGGARSGTHIHVDPLGTSAWNALIKGHKRYVLLNLAYPQDGPFSLHKPLLAWLIPPRKKGEGEGITWFAKVFPKFLFPARVSSFLTSEQYGNPSLDPTLGQALGMVEVLQRPGETIFVPGGWSHVVVNLDFTIAITQNFCSPTNLEYVYLKTRFSRPKLALKLINQIISLANSSSKDLLPPYNQHPPSFYRDLVERIQSLKYTPALYTSSENSSSSSSSSSSSDSDA</sequence>
<dbReference type="Proteomes" id="UP001165960">
    <property type="component" value="Unassembled WGS sequence"/>
</dbReference>
<accession>A0ACC2RSY9</accession>
<keyword evidence="2" id="KW-1185">Reference proteome</keyword>
<dbReference type="EMBL" id="QTSX02006550">
    <property type="protein sequence ID" value="KAJ9053164.1"/>
    <property type="molecule type" value="Genomic_DNA"/>
</dbReference>